<feature type="chain" id="PRO_5045386445" evidence="2">
    <location>
        <begin position="18"/>
        <end position="545"/>
    </location>
</feature>
<dbReference type="PANTHER" id="PTHR31005:SF8">
    <property type="entry name" value="DUF4139 DOMAIN-CONTAINING PROTEIN"/>
    <property type="match status" value="1"/>
</dbReference>
<reference evidence="5" key="1">
    <citation type="submission" date="2022-10" db="EMBL/GenBank/DDBJ databases">
        <title>Roseovarius pelagicus sp. nov., isolated from Arctic seawater.</title>
        <authorList>
            <person name="Hong Y.W."/>
            <person name="Hwang C.Y."/>
        </authorList>
    </citation>
    <scope>NUCLEOTIDE SEQUENCE</scope>
    <source>
        <strain evidence="5">HL-MP18</strain>
    </source>
</reference>
<dbReference type="InterPro" id="IPR011935">
    <property type="entry name" value="CHP02231"/>
</dbReference>
<evidence type="ECO:0000313" key="6">
    <source>
        <dbReference type="Proteomes" id="UP001064087"/>
    </source>
</evidence>
<evidence type="ECO:0000256" key="1">
    <source>
        <dbReference type="SAM" id="Coils"/>
    </source>
</evidence>
<dbReference type="EMBL" id="CP106738">
    <property type="protein sequence ID" value="UXX82645.1"/>
    <property type="molecule type" value="Genomic_DNA"/>
</dbReference>
<sequence length="545" mass="59494">MRTLTLVFALLPVALWAEDIPLSSEVSAVTIYPQGATITRDVPFAAPAGQHTLILTDLPLRTPLSSVRVRVEGAEMGGVTARNRFVPPRDPETDAAIEAAEAEVERLQDALRAQQGAVREIRLEAEAAEARVAFLKQIGEGKEVATLDVVALRDLVDLVGKETLSAKREAHDALMRADAASRSLSDLKEELQNAEKALAALVPEAEARAMLSVAIAGDAPMEGTMTVTYTVQDAAWRPVYDLHLDRAKGTLTLERGAFVAQGTGENWQDVALRLSTVRPSEQTQPGDIWPEQRWIVKEEDEERYTLSDAAPAPIVMAEESVVGAAIKPSPKRLTAAADFDGLAVTYTYPTPVDIATGADNVRLALDTLDTEVELFAQAVPIADTTAFLMAKFTNDMGELILRSSEANFYLDGTYQGQRGIGMIAAGAEETLSFGPIDGLRLTRTILDRQQGDRGVISRSNDLSEKVKIEVENLTQETWPVRLLDRVPYSEQEDLEIEWSAQPQPAETDVDGKRGVLAWTFDLAAGETHEIRLDSDLEWPDGMELR</sequence>
<name>A0ABY6D959_9RHOB</name>
<protein>
    <submittedName>
        <fullName evidence="5">DUF4139 domain-containing protein</fullName>
    </submittedName>
</protein>
<gene>
    <name evidence="5" type="ORF">N7U68_16370</name>
</gene>
<feature type="domain" description="DUF4140" evidence="4">
    <location>
        <begin position="29"/>
        <end position="135"/>
    </location>
</feature>
<feature type="coiled-coil region" evidence="1">
    <location>
        <begin position="97"/>
        <end position="138"/>
    </location>
</feature>
<feature type="signal peptide" evidence="2">
    <location>
        <begin position="1"/>
        <end position="17"/>
    </location>
</feature>
<dbReference type="InterPro" id="IPR037291">
    <property type="entry name" value="DUF4139"/>
</dbReference>
<evidence type="ECO:0000256" key="2">
    <source>
        <dbReference type="SAM" id="SignalP"/>
    </source>
</evidence>
<dbReference type="InterPro" id="IPR025554">
    <property type="entry name" value="DUF4140"/>
</dbReference>
<keyword evidence="2" id="KW-0732">Signal</keyword>
<dbReference type="Proteomes" id="UP001064087">
    <property type="component" value="Chromosome"/>
</dbReference>
<feature type="domain" description="DUF4139" evidence="3">
    <location>
        <begin position="226"/>
        <end position="539"/>
    </location>
</feature>
<dbReference type="Pfam" id="PF13598">
    <property type="entry name" value="DUF4139"/>
    <property type="match status" value="1"/>
</dbReference>
<dbReference type="PANTHER" id="PTHR31005">
    <property type="entry name" value="DUF4139 DOMAIN-CONTAINING PROTEIN"/>
    <property type="match status" value="1"/>
</dbReference>
<accession>A0ABY6D959</accession>
<proteinExistence type="predicted"/>
<dbReference type="RefSeq" id="WP_263047499.1">
    <property type="nucleotide sequence ID" value="NZ_CP106738.1"/>
</dbReference>
<feature type="coiled-coil region" evidence="1">
    <location>
        <begin position="177"/>
        <end position="208"/>
    </location>
</feature>
<evidence type="ECO:0000259" key="3">
    <source>
        <dbReference type="Pfam" id="PF13598"/>
    </source>
</evidence>
<evidence type="ECO:0000259" key="4">
    <source>
        <dbReference type="Pfam" id="PF13600"/>
    </source>
</evidence>
<dbReference type="Pfam" id="PF13600">
    <property type="entry name" value="DUF4140"/>
    <property type="match status" value="1"/>
</dbReference>
<evidence type="ECO:0000313" key="5">
    <source>
        <dbReference type="EMBL" id="UXX82645.1"/>
    </source>
</evidence>
<organism evidence="5 6">
    <name type="scientific">Roseovarius pelagicus</name>
    <dbReference type="NCBI Taxonomy" id="2980108"/>
    <lineage>
        <taxon>Bacteria</taxon>
        <taxon>Pseudomonadati</taxon>
        <taxon>Pseudomonadota</taxon>
        <taxon>Alphaproteobacteria</taxon>
        <taxon>Rhodobacterales</taxon>
        <taxon>Roseobacteraceae</taxon>
        <taxon>Roseovarius</taxon>
    </lineage>
</organism>
<dbReference type="NCBIfam" id="TIGR02231">
    <property type="entry name" value="mucoidy inhibitor MuiA family protein"/>
    <property type="match status" value="1"/>
</dbReference>
<keyword evidence="6" id="KW-1185">Reference proteome</keyword>
<keyword evidence="1" id="KW-0175">Coiled coil</keyword>